<accession>A0A195D0R3</accession>
<sequence>MTHIFQENNKSPNRNKFATPKSPSRKTKARLAKANLNKTNFNERNKNEKEKSETITSEKAVTNANALNAQNNNIHSSITLQKQSAEGLMSLLRELGMAYQHLSQYKYTHVAHILSILPSRHYNTG</sequence>
<dbReference type="Proteomes" id="UP000078542">
    <property type="component" value="Unassembled WGS sequence"/>
</dbReference>
<protein>
    <submittedName>
        <fullName evidence="2">Cell division cycle protein 27 like protein</fullName>
    </submittedName>
</protein>
<keyword evidence="3" id="KW-1185">Reference proteome</keyword>
<name>A0A195D0R3_9HYME</name>
<dbReference type="AlphaFoldDB" id="A0A195D0R3"/>
<dbReference type="STRING" id="456900.A0A195D0R3"/>
<evidence type="ECO:0000313" key="3">
    <source>
        <dbReference type="Proteomes" id="UP000078542"/>
    </source>
</evidence>
<keyword evidence="2" id="KW-0132">Cell division</keyword>
<keyword evidence="2" id="KW-0131">Cell cycle</keyword>
<evidence type="ECO:0000313" key="2">
    <source>
        <dbReference type="EMBL" id="KYN06505.1"/>
    </source>
</evidence>
<reference evidence="2 3" key="1">
    <citation type="submission" date="2016-03" db="EMBL/GenBank/DDBJ databases">
        <title>Cyphomyrmex costatus WGS genome.</title>
        <authorList>
            <person name="Nygaard S."/>
            <person name="Hu H."/>
            <person name="Boomsma J."/>
            <person name="Zhang G."/>
        </authorList>
    </citation>
    <scope>NUCLEOTIDE SEQUENCE [LARGE SCALE GENOMIC DNA]</scope>
    <source>
        <strain evidence="2">MS0001</strain>
        <tissue evidence="2">Whole body</tissue>
    </source>
</reference>
<feature type="region of interest" description="Disordered" evidence="1">
    <location>
        <begin position="1"/>
        <end position="30"/>
    </location>
</feature>
<dbReference type="InterPro" id="IPR011990">
    <property type="entry name" value="TPR-like_helical_dom_sf"/>
</dbReference>
<dbReference type="EMBL" id="KQ977004">
    <property type="protein sequence ID" value="KYN06505.1"/>
    <property type="molecule type" value="Genomic_DNA"/>
</dbReference>
<gene>
    <name evidence="2" type="ORF">ALC62_02584</name>
</gene>
<evidence type="ECO:0000256" key="1">
    <source>
        <dbReference type="SAM" id="MobiDB-lite"/>
    </source>
</evidence>
<dbReference type="Gene3D" id="1.25.40.10">
    <property type="entry name" value="Tetratricopeptide repeat domain"/>
    <property type="match status" value="1"/>
</dbReference>
<organism evidence="2 3">
    <name type="scientific">Cyphomyrmex costatus</name>
    <dbReference type="NCBI Taxonomy" id="456900"/>
    <lineage>
        <taxon>Eukaryota</taxon>
        <taxon>Metazoa</taxon>
        <taxon>Ecdysozoa</taxon>
        <taxon>Arthropoda</taxon>
        <taxon>Hexapoda</taxon>
        <taxon>Insecta</taxon>
        <taxon>Pterygota</taxon>
        <taxon>Neoptera</taxon>
        <taxon>Endopterygota</taxon>
        <taxon>Hymenoptera</taxon>
        <taxon>Apocrita</taxon>
        <taxon>Aculeata</taxon>
        <taxon>Formicoidea</taxon>
        <taxon>Formicidae</taxon>
        <taxon>Myrmicinae</taxon>
        <taxon>Cyphomyrmex</taxon>
    </lineage>
</organism>
<dbReference type="GO" id="GO:0051301">
    <property type="term" value="P:cell division"/>
    <property type="evidence" value="ECO:0007669"/>
    <property type="project" value="UniProtKB-KW"/>
</dbReference>
<feature type="compositionally biased region" description="Polar residues" evidence="1">
    <location>
        <begin position="1"/>
        <end position="16"/>
    </location>
</feature>
<proteinExistence type="predicted"/>